<dbReference type="SUPFAM" id="SSF51045">
    <property type="entry name" value="WW domain"/>
    <property type="match status" value="4"/>
</dbReference>
<dbReference type="PROSITE" id="PS50020">
    <property type="entry name" value="WW_DOMAIN_2"/>
    <property type="match status" value="4"/>
</dbReference>
<feature type="region of interest" description="Disordered" evidence="2">
    <location>
        <begin position="310"/>
        <end position="357"/>
    </location>
</feature>
<feature type="compositionally biased region" description="Polar residues" evidence="2">
    <location>
        <begin position="193"/>
        <end position="214"/>
    </location>
</feature>
<dbReference type="Proteomes" id="UP000789396">
    <property type="component" value="Unassembled WGS sequence"/>
</dbReference>
<dbReference type="Pfam" id="PF00397">
    <property type="entry name" value="WW"/>
    <property type="match status" value="2"/>
</dbReference>
<feature type="compositionally biased region" description="Polar residues" evidence="2">
    <location>
        <begin position="95"/>
        <end position="111"/>
    </location>
</feature>
<feature type="region of interest" description="Disordered" evidence="2">
    <location>
        <begin position="186"/>
        <end position="226"/>
    </location>
</feature>
<dbReference type="SUPFAM" id="SSF50044">
    <property type="entry name" value="SH3-domain"/>
    <property type="match status" value="1"/>
</dbReference>
<comment type="caution">
    <text evidence="4">The sequence shown here is derived from an EMBL/GenBank/DDBJ whole genome shotgun (WGS) entry which is preliminary data.</text>
</comment>
<dbReference type="InterPro" id="IPR036028">
    <property type="entry name" value="SH3-like_dom_sf"/>
</dbReference>
<dbReference type="Gene3D" id="2.20.70.10">
    <property type="match status" value="4"/>
</dbReference>
<dbReference type="InterPro" id="IPR039726">
    <property type="entry name" value="Prp40-like"/>
</dbReference>
<evidence type="ECO:0000259" key="3">
    <source>
        <dbReference type="PROSITE" id="PS50020"/>
    </source>
</evidence>
<dbReference type="InterPro" id="IPR036020">
    <property type="entry name" value="WW_dom_sf"/>
</dbReference>
<dbReference type="GO" id="GO:0045292">
    <property type="term" value="P:mRNA cis splicing, via spliceosome"/>
    <property type="evidence" value="ECO:0007669"/>
    <property type="project" value="InterPro"/>
</dbReference>
<dbReference type="InterPro" id="IPR001202">
    <property type="entry name" value="WW_dom"/>
</dbReference>
<dbReference type="Pfam" id="PF23518">
    <property type="entry name" value="WW_2"/>
    <property type="match status" value="1"/>
</dbReference>
<dbReference type="PANTHER" id="PTHR11864:SF0">
    <property type="entry name" value="PRP40 PRE-MRNA PROCESSING FACTOR 40 HOMOLOG A (YEAST)"/>
    <property type="match status" value="1"/>
</dbReference>
<proteinExistence type="predicted"/>
<dbReference type="EMBL" id="CAJVPZ010003359">
    <property type="protein sequence ID" value="CAG8529056.1"/>
    <property type="molecule type" value="Genomic_DNA"/>
</dbReference>
<dbReference type="GO" id="GO:0005685">
    <property type="term" value="C:U1 snRNP"/>
    <property type="evidence" value="ECO:0007669"/>
    <property type="project" value="TreeGrafter"/>
</dbReference>
<dbReference type="CDD" id="cd00201">
    <property type="entry name" value="WW"/>
    <property type="match status" value="3"/>
</dbReference>
<dbReference type="PANTHER" id="PTHR11864">
    <property type="entry name" value="PRE-MRNA-PROCESSING PROTEIN PRP40"/>
    <property type="match status" value="1"/>
</dbReference>
<dbReference type="GO" id="GO:0071004">
    <property type="term" value="C:U2-type prespliceosome"/>
    <property type="evidence" value="ECO:0007669"/>
    <property type="project" value="TreeGrafter"/>
</dbReference>
<feature type="region of interest" description="Disordered" evidence="2">
    <location>
        <begin position="81"/>
        <end position="111"/>
    </location>
</feature>
<dbReference type="InterPro" id="IPR001452">
    <property type="entry name" value="SH3_domain"/>
</dbReference>
<reference evidence="4" key="1">
    <citation type="submission" date="2021-06" db="EMBL/GenBank/DDBJ databases">
        <authorList>
            <person name="Kallberg Y."/>
            <person name="Tangrot J."/>
            <person name="Rosling A."/>
        </authorList>
    </citation>
    <scope>NUCLEOTIDE SEQUENCE</scope>
    <source>
        <strain evidence="4">IN212</strain>
    </source>
</reference>
<organism evidence="4 5">
    <name type="scientific">Racocetra fulgida</name>
    <dbReference type="NCBI Taxonomy" id="60492"/>
    <lineage>
        <taxon>Eukaryota</taxon>
        <taxon>Fungi</taxon>
        <taxon>Fungi incertae sedis</taxon>
        <taxon>Mucoromycota</taxon>
        <taxon>Glomeromycotina</taxon>
        <taxon>Glomeromycetes</taxon>
        <taxon>Diversisporales</taxon>
        <taxon>Gigasporaceae</taxon>
        <taxon>Racocetra</taxon>
    </lineage>
</organism>
<keyword evidence="5" id="KW-1185">Reference proteome</keyword>
<sequence length="357" mass="39740">MSSSILFVKALYDFTSTDTSKSGWWDGLCNGERGWFPSNYVTNLDDEDDISDEDKLADWIPQQTPDGDIFYYNTRTGESSWELPREDKHMDDSSTQRGSSNYTGSGVSTQSTMGSFIRQKPLPENWIQQPTEDGNTYYYFNTVTQEIRWTYPGDEFTPGNSDSVDDNDIVVTSECVEGEVVDESLVDADKESVTSSKDSGLSTSTASTVQQKHQLSTDEKLPPGWGKKTTPQGKVYYFNKTTEETTWSLDNIGEDGLLIKTDDDEAEKLPPGWGKKNSPRGKVYYFNDATGETTWSLDNIGEDGRLIKTDDDAIPFGAGIGSGDEAPDDPLPPPPPITTLQKNPDQSFLMRNSNEPY</sequence>
<feature type="domain" description="WW" evidence="3">
    <location>
        <begin position="120"/>
        <end position="154"/>
    </location>
</feature>
<dbReference type="SMART" id="SM00326">
    <property type="entry name" value="SH3"/>
    <property type="match status" value="1"/>
</dbReference>
<dbReference type="InterPro" id="IPR057827">
    <property type="entry name" value="WW_fungi"/>
</dbReference>
<feature type="domain" description="WW" evidence="3">
    <location>
        <begin position="267"/>
        <end position="300"/>
    </location>
</feature>
<feature type="compositionally biased region" description="Polar residues" evidence="2">
    <location>
        <begin position="338"/>
        <end position="357"/>
    </location>
</feature>
<evidence type="ECO:0000313" key="5">
    <source>
        <dbReference type="Proteomes" id="UP000789396"/>
    </source>
</evidence>
<dbReference type="OrthoDB" id="10255964at2759"/>
<evidence type="ECO:0000256" key="1">
    <source>
        <dbReference type="ARBA" id="ARBA00022443"/>
    </source>
</evidence>
<accession>A0A9N9AGU8</accession>
<dbReference type="Gene3D" id="2.30.30.40">
    <property type="entry name" value="SH3 Domains"/>
    <property type="match status" value="1"/>
</dbReference>
<dbReference type="PROSITE" id="PS01159">
    <property type="entry name" value="WW_DOMAIN_1"/>
    <property type="match status" value="1"/>
</dbReference>
<feature type="compositionally biased region" description="Basic and acidic residues" evidence="2">
    <location>
        <begin position="83"/>
        <end position="94"/>
    </location>
</feature>
<dbReference type="AlphaFoldDB" id="A0A9N9AGU8"/>
<feature type="domain" description="WW" evidence="3">
    <location>
        <begin position="219"/>
        <end position="252"/>
    </location>
</feature>
<dbReference type="SMART" id="SM00456">
    <property type="entry name" value="WW"/>
    <property type="match status" value="4"/>
</dbReference>
<evidence type="ECO:0000313" key="4">
    <source>
        <dbReference type="EMBL" id="CAG8529056.1"/>
    </source>
</evidence>
<gene>
    <name evidence="4" type="ORF">RFULGI_LOCUS3706</name>
</gene>
<dbReference type="GO" id="GO:0003723">
    <property type="term" value="F:RNA binding"/>
    <property type="evidence" value="ECO:0007669"/>
    <property type="project" value="TreeGrafter"/>
</dbReference>
<name>A0A9N9AGU8_9GLOM</name>
<feature type="domain" description="WW" evidence="3">
    <location>
        <begin position="59"/>
        <end position="86"/>
    </location>
</feature>
<feature type="non-terminal residue" evidence="4">
    <location>
        <position position="357"/>
    </location>
</feature>
<protein>
    <submittedName>
        <fullName evidence="4">5423_t:CDS:1</fullName>
    </submittedName>
</protein>
<evidence type="ECO:0000256" key="2">
    <source>
        <dbReference type="SAM" id="MobiDB-lite"/>
    </source>
</evidence>
<keyword evidence="1" id="KW-0728">SH3 domain</keyword>